<dbReference type="EMBL" id="CAHS01000015">
    <property type="protein sequence ID" value="CCG87659.1"/>
    <property type="molecule type" value="Genomic_DNA"/>
</dbReference>
<dbReference type="InterPro" id="IPR036390">
    <property type="entry name" value="WH_DNA-bd_sf"/>
</dbReference>
<feature type="domain" description="Transcription regulator PadR N-terminal" evidence="1">
    <location>
        <begin position="51"/>
        <end position="120"/>
    </location>
</feature>
<dbReference type="InterPro" id="IPR036388">
    <property type="entry name" value="WH-like_DNA-bd_sf"/>
</dbReference>
<proteinExistence type="predicted"/>
<organism evidence="2 3">
    <name type="scientific">Erwinia piriflorinigrans CFBP 5888</name>
    <dbReference type="NCBI Taxonomy" id="1161919"/>
    <lineage>
        <taxon>Bacteria</taxon>
        <taxon>Pseudomonadati</taxon>
        <taxon>Pseudomonadota</taxon>
        <taxon>Gammaproteobacteria</taxon>
        <taxon>Enterobacterales</taxon>
        <taxon>Erwiniaceae</taxon>
        <taxon>Erwinia</taxon>
    </lineage>
</organism>
<dbReference type="PANTHER" id="PTHR43252:SF7">
    <property type="entry name" value="TRANSCRIPTIONAL REGULATOR YQJI"/>
    <property type="match status" value="1"/>
</dbReference>
<dbReference type="InterPro" id="IPR005149">
    <property type="entry name" value="Tscrpt_reg_PadR_N"/>
</dbReference>
<dbReference type="PANTHER" id="PTHR43252">
    <property type="entry name" value="TRANSCRIPTIONAL REGULATOR YQJI"/>
    <property type="match status" value="1"/>
</dbReference>
<dbReference type="Gene3D" id="1.10.10.10">
    <property type="entry name" value="Winged helix-like DNA-binding domain superfamily/Winged helix DNA-binding domain"/>
    <property type="match status" value="1"/>
</dbReference>
<dbReference type="Proteomes" id="UP000018217">
    <property type="component" value="Unassembled WGS sequence"/>
</dbReference>
<gene>
    <name evidence="2" type="primary">yqjI</name>
    <name evidence="2" type="ORF">EPIR_2294</name>
</gene>
<keyword evidence="3" id="KW-1185">Reference proteome</keyword>
<reference evidence="2 3" key="1">
    <citation type="journal article" date="2013" name="Syst. Appl. Microbiol.">
        <title>Phylogenetic position and virulence apparatus of the pear flower necrosis pathogen Erwinia piriflorinigrans CFBP 5888T as assessed by comparative genomics.</title>
        <authorList>
            <person name="Smits T.H."/>
            <person name="Rezzonico F."/>
            <person name="Lopez M.M."/>
            <person name="Blom J."/>
            <person name="Goesmann A."/>
            <person name="Frey J.E."/>
            <person name="Duffy B."/>
        </authorList>
    </citation>
    <scope>NUCLEOTIDE SEQUENCE [LARGE SCALE GENOMIC DNA]</scope>
    <source>
        <strain evidence="3">CFBP5888</strain>
    </source>
</reference>
<accession>V5Z8V1</accession>
<evidence type="ECO:0000259" key="1">
    <source>
        <dbReference type="Pfam" id="PF03551"/>
    </source>
</evidence>
<sequence length="190" mass="21353">MPPSCAPLPTGIRNSVKNPSDLWQARGDMHAVGRRKRREKVLDASDLRLLVLHFLSRNPAHGYELIKAVEELSKGEYTPSPGIIYPNLTWLEESDYIAVVNAQAARKAYRLEPLGREFLQQNQPVLTAIIQRLSTLAALVNNRSHPDVERAIHNMKTALNLRLAQEAISQRALYDIIDALDEAAKKITRS</sequence>
<dbReference type="SUPFAM" id="SSF46785">
    <property type="entry name" value="Winged helix' DNA-binding domain"/>
    <property type="match status" value="1"/>
</dbReference>
<protein>
    <recommendedName>
        <fullName evidence="1">Transcription regulator PadR N-terminal domain-containing protein</fullName>
    </recommendedName>
</protein>
<dbReference type="Pfam" id="PF03551">
    <property type="entry name" value="PadR"/>
    <property type="match status" value="1"/>
</dbReference>
<evidence type="ECO:0000313" key="2">
    <source>
        <dbReference type="EMBL" id="CCG87659.1"/>
    </source>
</evidence>
<dbReference type="STRING" id="1161919.EPIR_2294"/>
<comment type="caution">
    <text evidence="2">The sequence shown here is derived from an EMBL/GenBank/DDBJ whole genome shotgun (WGS) entry which is preliminary data.</text>
</comment>
<name>V5Z8V1_9GAMM</name>
<dbReference type="AlphaFoldDB" id="V5Z8V1"/>
<evidence type="ECO:0000313" key="3">
    <source>
        <dbReference type="Proteomes" id="UP000018217"/>
    </source>
</evidence>